<keyword evidence="5" id="KW-0274">FAD</keyword>
<dbReference type="UniPathway" id="UPA00232"/>
<dbReference type="FunFam" id="3.50.50.60:FF:000021">
    <property type="entry name" value="Ubiquinone biosynthesis monooxygenase COQ6"/>
    <property type="match status" value="1"/>
</dbReference>
<evidence type="ECO:0000256" key="6">
    <source>
        <dbReference type="ARBA" id="ARBA00023002"/>
    </source>
</evidence>
<evidence type="ECO:0000256" key="5">
    <source>
        <dbReference type="ARBA" id="ARBA00022827"/>
    </source>
</evidence>
<proteinExistence type="inferred from homology"/>
<evidence type="ECO:0000259" key="9">
    <source>
        <dbReference type="Pfam" id="PF01494"/>
    </source>
</evidence>
<sequence>MSMEPQTDERRTTPAACDVLIAGGGMVGAALACALGDSELRVVLVEPVATAPLLPGAPAQCRVSAIARASQRVFAAVGAWERMLELHDGQGRRESRVCAYRGMEVWDAGGPGRIHFDAAEVGEECLGWIIENDVIQAALLQRAGEFANIERVSGVAVSGIVEQADGVEVQLADGRAWRAALLVGADGANSQVRRWAGFDTAGWGYAQHAVVCPVRTALPHADTAWQRFLPSGPLAFLPLFDGRSSIVWSTTPEQAARLLRLDEAAFALELGEAFEYRLGQIEAVGERAAFPLRLQHSPQYVKPRIALIGDAAHVVHPLAGQGVNLGLLDAASLAEIVLQAHAGGRDVGGLQGLRHYERWRKGDNLLMLAAMDGFKRVFGSSLAPVRAARSAGLLLANAIEPLKRLLVRRALGLSGELPRLARAV</sequence>
<feature type="domain" description="FAD-binding" evidence="9">
    <location>
        <begin position="17"/>
        <end position="348"/>
    </location>
</feature>
<comment type="cofactor">
    <cofactor evidence="1">
        <name>FAD</name>
        <dbReference type="ChEBI" id="CHEBI:57692"/>
    </cofactor>
</comment>
<evidence type="ECO:0000313" key="11">
    <source>
        <dbReference type="Proteomes" id="UP000246569"/>
    </source>
</evidence>
<keyword evidence="6" id="KW-0560">Oxidoreductase</keyword>
<dbReference type="InterPro" id="IPR018168">
    <property type="entry name" value="Ubi_Hdrlase_CS"/>
</dbReference>
<dbReference type="PANTHER" id="PTHR43876:SF7">
    <property type="entry name" value="UBIQUINONE BIOSYNTHESIS MONOOXYGENASE COQ6, MITOCHONDRIAL"/>
    <property type="match status" value="1"/>
</dbReference>
<evidence type="ECO:0000256" key="7">
    <source>
        <dbReference type="ARBA" id="ARBA00023033"/>
    </source>
</evidence>
<dbReference type="NCBIfam" id="TIGR01988">
    <property type="entry name" value="Ubi-OHases"/>
    <property type="match status" value="1"/>
</dbReference>
<keyword evidence="4" id="KW-0285">Flavoprotein</keyword>
<comment type="similarity">
    <text evidence="3">Belongs to the UbiH/COQ6 family.</text>
</comment>
<evidence type="ECO:0000256" key="3">
    <source>
        <dbReference type="ARBA" id="ARBA00005349"/>
    </source>
</evidence>
<reference evidence="10 11" key="1">
    <citation type="submission" date="2018-05" db="EMBL/GenBank/DDBJ databases">
        <title>Genomic Encyclopedia of Type Strains, Phase IV (KMG-IV): sequencing the most valuable type-strain genomes for metagenomic binning, comparative biology and taxonomic classification.</title>
        <authorList>
            <person name="Goeker M."/>
        </authorList>
    </citation>
    <scope>NUCLEOTIDE SEQUENCE [LARGE SCALE GENOMIC DNA]</scope>
    <source>
        <strain evidence="10 11">DSM 23606</strain>
    </source>
</reference>
<comment type="subunit">
    <text evidence="8">Component of the Ubi complex metabolon, which regroups five ubiquinone biosynthesis proteins (UbiE, UbiF, UbiG, UbiH and UbiI) and two accessory factors (UbiK and the lipid-binding protein UbiJ).</text>
</comment>
<dbReference type="InterPro" id="IPR010971">
    <property type="entry name" value="UbiH/COQ6"/>
</dbReference>
<dbReference type="Proteomes" id="UP000246569">
    <property type="component" value="Unassembled WGS sequence"/>
</dbReference>
<evidence type="ECO:0000256" key="4">
    <source>
        <dbReference type="ARBA" id="ARBA00022630"/>
    </source>
</evidence>
<name>A0A317MYC2_9GAMM</name>
<gene>
    <name evidence="10" type="ORF">C7443_102204</name>
</gene>
<accession>A0A317MYC2</accession>
<keyword evidence="11" id="KW-1185">Reference proteome</keyword>
<dbReference type="Pfam" id="PF01494">
    <property type="entry name" value="FAD_binding_3"/>
    <property type="match status" value="1"/>
</dbReference>
<dbReference type="InterPro" id="IPR036188">
    <property type="entry name" value="FAD/NAD-bd_sf"/>
</dbReference>
<dbReference type="PROSITE" id="PS01304">
    <property type="entry name" value="UBIH"/>
    <property type="match status" value="1"/>
</dbReference>
<evidence type="ECO:0000313" key="10">
    <source>
        <dbReference type="EMBL" id="PWV64554.1"/>
    </source>
</evidence>
<protein>
    <submittedName>
        <fullName evidence="10">2-octaprenyl-6-methoxyphenol hydroxylase /2-octaprenyl-3-methyl-6-methoxy-1,4-benzoquinol hydroxylase</fullName>
    </submittedName>
</protein>
<dbReference type="GO" id="GO:0110142">
    <property type="term" value="C:ubiquinone biosynthesis complex"/>
    <property type="evidence" value="ECO:0007669"/>
    <property type="project" value="UniProtKB-ARBA"/>
</dbReference>
<dbReference type="GO" id="GO:0006744">
    <property type="term" value="P:ubiquinone biosynthetic process"/>
    <property type="evidence" value="ECO:0007669"/>
    <property type="project" value="UniProtKB-UniPathway"/>
</dbReference>
<dbReference type="Gene3D" id="3.50.50.60">
    <property type="entry name" value="FAD/NAD(P)-binding domain"/>
    <property type="match status" value="2"/>
</dbReference>
<organism evidence="10 11">
    <name type="scientific">Plasticicumulans acidivorans</name>
    <dbReference type="NCBI Taxonomy" id="886464"/>
    <lineage>
        <taxon>Bacteria</taxon>
        <taxon>Pseudomonadati</taxon>
        <taxon>Pseudomonadota</taxon>
        <taxon>Gammaproteobacteria</taxon>
        <taxon>Candidatus Competibacteraceae</taxon>
        <taxon>Plasticicumulans</taxon>
    </lineage>
</organism>
<evidence type="ECO:0000256" key="1">
    <source>
        <dbReference type="ARBA" id="ARBA00001974"/>
    </source>
</evidence>
<dbReference type="SUPFAM" id="SSF51905">
    <property type="entry name" value="FAD/NAD(P)-binding domain"/>
    <property type="match status" value="1"/>
</dbReference>
<dbReference type="GO" id="GO:0004497">
    <property type="term" value="F:monooxygenase activity"/>
    <property type="evidence" value="ECO:0007669"/>
    <property type="project" value="UniProtKB-KW"/>
</dbReference>
<keyword evidence="7" id="KW-0503">Monooxygenase</keyword>
<evidence type="ECO:0000256" key="8">
    <source>
        <dbReference type="ARBA" id="ARBA00065734"/>
    </source>
</evidence>
<dbReference type="PRINTS" id="PR00420">
    <property type="entry name" value="RNGMNOXGNASE"/>
</dbReference>
<dbReference type="PANTHER" id="PTHR43876">
    <property type="entry name" value="UBIQUINONE BIOSYNTHESIS MONOOXYGENASE COQ6, MITOCHONDRIAL"/>
    <property type="match status" value="1"/>
</dbReference>
<comment type="caution">
    <text evidence="10">The sequence shown here is derived from an EMBL/GenBank/DDBJ whole genome shotgun (WGS) entry which is preliminary data.</text>
</comment>
<dbReference type="GO" id="GO:0016705">
    <property type="term" value="F:oxidoreductase activity, acting on paired donors, with incorporation or reduction of molecular oxygen"/>
    <property type="evidence" value="ECO:0007669"/>
    <property type="project" value="InterPro"/>
</dbReference>
<dbReference type="GO" id="GO:0071949">
    <property type="term" value="F:FAD binding"/>
    <property type="evidence" value="ECO:0007669"/>
    <property type="project" value="InterPro"/>
</dbReference>
<dbReference type="AlphaFoldDB" id="A0A317MYC2"/>
<dbReference type="InterPro" id="IPR002938">
    <property type="entry name" value="FAD-bd"/>
</dbReference>
<dbReference type="InterPro" id="IPR051205">
    <property type="entry name" value="UbiH/COQ6_monooxygenase"/>
</dbReference>
<evidence type="ECO:0000256" key="2">
    <source>
        <dbReference type="ARBA" id="ARBA00004749"/>
    </source>
</evidence>
<comment type="pathway">
    <text evidence="2">Cofactor biosynthesis; ubiquinone biosynthesis.</text>
</comment>
<dbReference type="EMBL" id="QGTJ01000002">
    <property type="protein sequence ID" value="PWV64554.1"/>
    <property type="molecule type" value="Genomic_DNA"/>
</dbReference>